<evidence type="ECO:0000313" key="2">
    <source>
        <dbReference type="EMBL" id="MFC4098785.1"/>
    </source>
</evidence>
<organism evidence="2 3">
    <name type="scientific">Paenibacillus xanthanilyticus</name>
    <dbReference type="NCBI Taxonomy" id="1783531"/>
    <lineage>
        <taxon>Bacteria</taxon>
        <taxon>Bacillati</taxon>
        <taxon>Bacillota</taxon>
        <taxon>Bacilli</taxon>
        <taxon>Bacillales</taxon>
        <taxon>Paenibacillaceae</taxon>
        <taxon>Paenibacillus</taxon>
    </lineage>
</organism>
<comment type="caution">
    <text evidence="2">The sequence shown here is derived from an EMBL/GenBank/DDBJ whole genome shotgun (WGS) entry which is preliminary data.</text>
</comment>
<dbReference type="EMBL" id="JBHSAM010000013">
    <property type="protein sequence ID" value="MFC4098785.1"/>
    <property type="molecule type" value="Genomic_DNA"/>
</dbReference>
<dbReference type="PROSITE" id="PS51186">
    <property type="entry name" value="GNAT"/>
    <property type="match status" value="1"/>
</dbReference>
<dbReference type="Gene3D" id="3.40.630.30">
    <property type="match status" value="1"/>
</dbReference>
<dbReference type="GO" id="GO:0016746">
    <property type="term" value="F:acyltransferase activity"/>
    <property type="evidence" value="ECO:0007669"/>
    <property type="project" value="UniProtKB-KW"/>
</dbReference>
<accession>A0ABV8K249</accession>
<keyword evidence="3" id="KW-1185">Reference proteome</keyword>
<evidence type="ECO:0000259" key="1">
    <source>
        <dbReference type="PROSITE" id="PS51186"/>
    </source>
</evidence>
<reference evidence="3" key="1">
    <citation type="journal article" date="2019" name="Int. J. Syst. Evol. Microbiol.">
        <title>The Global Catalogue of Microorganisms (GCM) 10K type strain sequencing project: providing services to taxonomists for standard genome sequencing and annotation.</title>
        <authorList>
            <consortium name="The Broad Institute Genomics Platform"/>
            <consortium name="The Broad Institute Genome Sequencing Center for Infectious Disease"/>
            <person name="Wu L."/>
            <person name="Ma J."/>
        </authorList>
    </citation>
    <scope>NUCLEOTIDE SEQUENCE [LARGE SCALE GENOMIC DNA]</scope>
    <source>
        <strain evidence="3">IBRC-M 10987</strain>
    </source>
</reference>
<evidence type="ECO:0000313" key="3">
    <source>
        <dbReference type="Proteomes" id="UP001595715"/>
    </source>
</evidence>
<protein>
    <submittedName>
        <fullName evidence="2">GNAT family N-acetyltransferase</fullName>
        <ecNumber evidence="2">2.3.-.-</ecNumber>
    </submittedName>
</protein>
<dbReference type="InterPro" id="IPR000182">
    <property type="entry name" value="GNAT_dom"/>
</dbReference>
<keyword evidence="2" id="KW-0012">Acyltransferase</keyword>
<dbReference type="SUPFAM" id="SSF55729">
    <property type="entry name" value="Acyl-CoA N-acyltransferases (Nat)"/>
    <property type="match status" value="1"/>
</dbReference>
<dbReference type="RefSeq" id="WP_377717487.1">
    <property type="nucleotide sequence ID" value="NZ_JBHSAM010000013.1"/>
</dbReference>
<dbReference type="Proteomes" id="UP001595715">
    <property type="component" value="Unassembled WGS sequence"/>
</dbReference>
<proteinExistence type="predicted"/>
<dbReference type="InterPro" id="IPR016181">
    <property type="entry name" value="Acyl_CoA_acyltransferase"/>
</dbReference>
<dbReference type="Pfam" id="PF13302">
    <property type="entry name" value="Acetyltransf_3"/>
    <property type="match status" value="1"/>
</dbReference>
<gene>
    <name evidence="2" type="ORF">ACFOZ8_03860</name>
</gene>
<feature type="domain" description="N-acetyltransferase" evidence="1">
    <location>
        <begin position="14"/>
        <end position="168"/>
    </location>
</feature>
<name>A0ABV8K249_9BACL</name>
<dbReference type="EC" id="2.3.-.-" evidence="2"/>
<sequence>MLSSTIPAPPRLPYRVTPLTEELAAALCEWRYEPPYTFYQWLSWADMQAQEREFGDPTIRRGQYAAVLDADDTFIGFAQFFPLAGVTRLGLGLRPDLCGRGVGLGFVQAIVQEAIRRAPDNEIDLEVHTWNERAIAVYERAGFVVSDRYELPLASGVQSILCMVYYNRLS</sequence>
<keyword evidence="2" id="KW-0808">Transferase</keyword>